<accession>A0ABP0JZG1</accession>
<protein>
    <submittedName>
        <fullName evidence="2">Uncharacterized protein</fullName>
    </submittedName>
</protein>
<evidence type="ECO:0000313" key="2">
    <source>
        <dbReference type="EMBL" id="CAK9019889.1"/>
    </source>
</evidence>
<dbReference type="EMBL" id="CAXAMM010009269">
    <property type="protein sequence ID" value="CAK9019889.1"/>
    <property type="molecule type" value="Genomic_DNA"/>
</dbReference>
<dbReference type="Proteomes" id="UP001642464">
    <property type="component" value="Unassembled WGS sequence"/>
</dbReference>
<reference evidence="2 3" key="1">
    <citation type="submission" date="2024-02" db="EMBL/GenBank/DDBJ databases">
        <authorList>
            <person name="Chen Y."/>
            <person name="Shah S."/>
            <person name="Dougan E. K."/>
            <person name="Thang M."/>
            <person name="Chan C."/>
        </authorList>
    </citation>
    <scope>NUCLEOTIDE SEQUENCE [LARGE SCALE GENOMIC DNA]</scope>
</reference>
<feature type="compositionally biased region" description="Basic and acidic residues" evidence="1">
    <location>
        <begin position="31"/>
        <end position="41"/>
    </location>
</feature>
<feature type="region of interest" description="Disordered" evidence="1">
    <location>
        <begin position="1"/>
        <end position="41"/>
    </location>
</feature>
<keyword evidence="3" id="KW-1185">Reference proteome</keyword>
<organism evidence="2 3">
    <name type="scientific">Durusdinium trenchii</name>
    <dbReference type="NCBI Taxonomy" id="1381693"/>
    <lineage>
        <taxon>Eukaryota</taxon>
        <taxon>Sar</taxon>
        <taxon>Alveolata</taxon>
        <taxon>Dinophyceae</taxon>
        <taxon>Suessiales</taxon>
        <taxon>Symbiodiniaceae</taxon>
        <taxon>Durusdinium</taxon>
    </lineage>
</organism>
<gene>
    <name evidence="2" type="ORF">SCF082_LOCUS14703</name>
</gene>
<sequence length="201" mass="23393">MVRLEEDTSPSEEDEDEGSESENADYGSLAEHLEADSEDEYIRLEGEEYQRYRMEMIEIDRGIEVYLTMKIREFKDMIEENPGDEDLPEGVRTFKNLERIISPWSRREEDGDRSPEILSLRQYTFHVRRGDESMDVPLGESEYPDGWVAAHYGPPLTPDEREGDGSPEENRSEDDEDMPQRAEEDLADRPEEGIEEPEPEN</sequence>
<name>A0ABP0JZG1_9DINO</name>
<feature type="compositionally biased region" description="Acidic residues" evidence="1">
    <location>
        <begin position="7"/>
        <end position="23"/>
    </location>
</feature>
<feature type="region of interest" description="Disordered" evidence="1">
    <location>
        <begin position="129"/>
        <end position="201"/>
    </location>
</feature>
<evidence type="ECO:0000313" key="3">
    <source>
        <dbReference type="Proteomes" id="UP001642464"/>
    </source>
</evidence>
<feature type="compositionally biased region" description="Basic and acidic residues" evidence="1">
    <location>
        <begin position="158"/>
        <end position="170"/>
    </location>
</feature>
<proteinExistence type="predicted"/>
<comment type="caution">
    <text evidence="2">The sequence shown here is derived from an EMBL/GenBank/DDBJ whole genome shotgun (WGS) entry which is preliminary data.</text>
</comment>
<evidence type="ECO:0000256" key="1">
    <source>
        <dbReference type="SAM" id="MobiDB-lite"/>
    </source>
</evidence>
<feature type="compositionally biased region" description="Basic and acidic residues" evidence="1">
    <location>
        <begin position="178"/>
        <end position="192"/>
    </location>
</feature>